<evidence type="ECO:0000256" key="3">
    <source>
        <dbReference type="ARBA" id="ARBA00022475"/>
    </source>
</evidence>
<keyword evidence="5 7" id="KW-1133">Transmembrane helix</keyword>
<name>A0A6B2M5V4_9BACT</name>
<dbReference type="RefSeq" id="WP_163967208.1">
    <property type="nucleotide sequence ID" value="NZ_JAAGNX010000003.1"/>
</dbReference>
<comment type="subcellular location">
    <subcellularLocation>
        <location evidence="1">Cell membrane</location>
        <topology evidence="1">Multi-pass membrane protein</topology>
    </subcellularLocation>
</comment>
<dbReference type="PANTHER" id="PTHR34583:SF2">
    <property type="entry name" value="ANTIPORTER SUBUNIT MNHC2-RELATED"/>
    <property type="match status" value="1"/>
</dbReference>
<evidence type="ECO:0000256" key="2">
    <source>
        <dbReference type="ARBA" id="ARBA00010388"/>
    </source>
</evidence>
<feature type="transmembrane region" description="Helical" evidence="7">
    <location>
        <begin position="26"/>
        <end position="44"/>
    </location>
</feature>
<dbReference type="PANTHER" id="PTHR34583">
    <property type="entry name" value="ANTIPORTER SUBUNIT MNHC2-RELATED"/>
    <property type="match status" value="1"/>
</dbReference>
<evidence type="ECO:0000256" key="5">
    <source>
        <dbReference type="ARBA" id="ARBA00022989"/>
    </source>
</evidence>
<feature type="transmembrane region" description="Helical" evidence="7">
    <location>
        <begin position="71"/>
        <end position="95"/>
    </location>
</feature>
<keyword evidence="4 7" id="KW-0812">Transmembrane</keyword>
<accession>A0A6B2M5V4</accession>
<dbReference type="GO" id="GO:0005886">
    <property type="term" value="C:plasma membrane"/>
    <property type="evidence" value="ECO:0007669"/>
    <property type="project" value="UniProtKB-SubCell"/>
</dbReference>
<dbReference type="InterPro" id="IPR039428">
    <property type="entry name" value="NUOK/Mnh_C1-like"/>
</dbReference>
<dbReference type="AlphaFoldDB" id="A0A6B2M5V4"/>
<evidence type="ECO:0000256" key="6">
    <source>
        <dbReference type="ARBA" id="ARBA00023136"/>
    </source>
</evidence>
<keyword evidence="9" id="KW-1185">Reference proteome</keyword>
<dbReference type="Gene3D" id="1.10.287.3510">
    <property type="match status" value="1"/>
</dbReference>
<comment type="similarity">
    <text evidence="2">Belongs to the CPA3 antiporters (TC 2.A.63) subunit C family.</text>
</comment>
<dbReference type="Pfam" id="PF00420">
    <property type="entry name" value="Oxidored_q2"/>
    <property type="match status" value="1"/>
</dbReference>
<reference evidence="8 9" key="1">
    <citation type="submission" date="2020-02" db="EMBL/GenBank/DDBJ databases">
        <title>Albibacoteraceae fam. nov., the first described family within the subdivision 4 Verrucomicrobia.</title>
        <authorList>
            <person name="Xi F."/>
        </authorList>
    </citation>
    <scope>NUCLEOTIDE SEQUENCE [LARGE SCALE GENOMIC DNA]</scope>
    <source>
        <strain evidence="8 9">CK1056</strain>
    </source>
</reference>
<organism evidence="8 9">
    <name type="scientific">Oceanipulchritudo coccoides</name>
    <dbReference type="NCBI Taxonomy" id="2706888"/>
    <lineage>
        <taxon>Bacteria</taxon>
        <taxon>Pseudomonadati</taxon>
        <taxon>Verrucomicrobiota</taxon>
        <taxon>Opitutia</taxon>
        <taxon>Puniceicoccales</taxon>
        <taxon>Oceanipulchritudinaceae</taxon>
        <taxon>Oceanipulchritudo</taxon>
    </lineage>
</organism>
<dbReference type="EMBL" id="JAAGNX010000003">
    <property type="protein sequence ID" value="NDV63539.1"/>
    <property type="molecule type" value="Genomic_DNA"/>
</dbReference>
<dbReference type="Proteomes" id="UP000478417">
    <property type="component" value="Unassembled WGS sequence"/>
</dbReference>
<protein>
    <submittedName>
        <fullName evidence="8">Na(+)/H(+) antiporter subunit C</fullName>
    </submittedName>
</protein>
<proteinExistence type="inferred from homology"/>
<evidence type="ECO:0000256" key="4">
    <source>
        <dbReference type="ARBA" id="ARBA00022692"/>
    </source>
</evidence>
<sequence>MIWITALLAGFLFALATWLILHRDWLRIIFGVMVLGHGANLVILSSSGDPRGKLPPITGGEANLADPLPQALLLTAIVIGFAVVAFFITLVYRILSDNGDLDLGELFDR</sequence>
<dbReference type="InterPro" id="IPR050601">
    <property type="entry name" value="CPA3_antiporter_subunitC"/>
</dbReference>
<evidence type="ECO:0000313" key="9">
    <source>
        <dbReference type="Proteomes" id="UP000478417"/>
    </source>
</evidence>
<keyword evidence="3" id="KW-1003">Cell membrane</keyword>
<evidence type="ECO:0000256" key="1">
    <source>
        <dbReference type="ARBA" id="ARBA00004651"/>
    </source>
</evidence>
<keyword evidence="6 7" id="KW-0472">Membrane</keyword>
<evidence type="ECO:0000313" key="8">
    <source>
        <dbReference type="EMBL" id="NDV63539.1"/>
    </source>
</evidence>
<evidence type="ECO:0000256" key="7">
    <source>
        <dbReference type="SAM" id="Phobius"/>
    </source>
</evidence>
<comment type="caution">
    <text evidence="8">The sequence shown here is derived from an EMBL/GenBank/DDBJ whole genome shotgun (WGS) entry which is preliminary data.</text>
</comment>
<gene>
    <name evidence="8" type="ORF">G0Q06_13825</name>
</gene>